<reference evidence="1 2" key="1">
    <citation type="submission" date="2020-10" db="EMBL/GenBank/DDBJ databases">
        <title>The Coptis chinensis genome and diversification of protoberbering-type alkaloids.</title>
        <authorList>
            <person name="Wang B."/>
            <person name="Shu S."/>
            <person name="Song C."/>
            <person name="Liu Y."/>
        </authorList>
    </citation>
    <scope>NUCLEOTIDE SEQUENCE [LARGE SCALE GENOMIC DNA]</scope>
    <source>
        <strain evidence="1">HL-2020</strain>
        <tissue evidence="1">Leaf</tissue>
    </source>
</reference>
<dbReference type="Proteomes" id="UP000631114">
    <property type="component" value="Unassembled WGS sequence"/>
</dbReference>
<proteinExistence type="predicted"/>
<comment type="caution">
    <text evidence="1">The sequence shown here is derived from an EMBL/GenBank/DDBJ whole genome shotgun (WGS) entry which is preliminary data.</text>
</comment>
<dbReference type="EMBL" id="JADFTS010000007">
    <property type="protein sequence ID" value="KAF9595813.1"/>
    <property type="molecule type" value="Genomic_DNA"/>
</dbReference>
<protein>
    <submittedName>
        <fullName evidence="1">Uncharacterized protein</fullName>
    </submittedName>
</protein>
<dbReference type="AlphaFoldDB" id="A0A835HFC8"/>
<sequence length="97" mass="10362">MGFRFSGLAPIQASVVSTTTYQQHQGLVPMWALGTGGTFFFFETSAVASFPHQLSAFTTGPPFFFSQVSGCAPVAPAARYASFFSIAYVDDDSVVEC</sequence>
<name>A0A835HFC8_9MAGN</name>
<accession>A0A835HFC8</accession>
<evidence type="ECO:0000313" key="1">
    <source>
        <dbReference type="EMBL" id="KAF9595813.1"/>
    </source>
</evidence>
<organism evidence="1 2">
    <name type="scientific">Coptis chinensis</name>
    <dbReference type="NCBI Taxonomy" id="261450"/>
    <lineage>
        <taxon>Eukaryota</taxon>
        <taxon>Viridiplantae</taxon>
        <taxon>Streptophyta</taxon>
        <taxon>Embryophyta</taxon>
        <taxon>Tracheophyta</taxon>
        <taxon>Spermatophyta</taxon>
        <taxon>Magnoliopsida</taxon>
        <taxon>Ranunculales</taxon>
        <taxon>Ranunculaceae</taxon>
        <taxon>Coptidoideae</taxon>
        <taxon>Coptis</taxon>
    </lineage>
</organism>
<keyword evidence="2" id="KW-1185">Reference proteome</keyword>
<gene>
    <name evidence="1" type="ORF">IFM89_004751</name>
</gene>
<evidence type="ECO:0000313" key="2">
    <source>
        <dbReference type="Proteomes" id="UP000631114"/>
    </source>
</evidence>